<protein>
    <submittedName>
        <fullName evidence="8">Thioredoxin domain-containing protein</fullName>
    </submittedName>
</protein>
<dbReference type="InterPro" id="IPR012336">
    <property type="entry name" value="Thioredoxin-like_fold"/>
</dbReference>
<feature type="domain" description="Thioredoxin" evidence="7">
    <location>
        <begin position="114"/>
        <end position="282"/>
    </location>
</feature>
<evidence type="ECO:0000256" key="1">
    <source>
        <dbReference type="ARBA" id="ARBA00005791"/>
    </source>
</evidence>
<proteinExistence type="inferred from homology"/>
<evidence type="ECO:0000256" key="5">
    <source>
        <dbReference type="ARBA" id="ARBA00023284"/>
    </source>
</evidence>
<dbReference type="PANTHER" id="PTHR13887:SF14">
    <property type="entry name" value="DISULFIDE BOND FORMATION PROTEIN D"/>
    <property type="match status" value="1"/>
</dbReference>
<organism evidence="8">
    <name type="scientific">Tunturiibacter empetritectus</name>
    <dbReference type="NCBI Taxonomy" id="3069691"/>
    <lineage>
        <taxon>Bacteria</taxon>
        <taxon>Pseudomonadati</taxon>
        <taxon>Acidobacteriota</taxon>
        <taxon>Terriglobia</taxon>
        <taxon>Terriglobales</taxon>
        <taxon>Acidobacteriaceae</taxon>
        <taxon>Tunturiibacter</taxon>
    </lineage>
</organism>
<gene>
    <name evidence="8" type="ORF">RBB75_15510</name>
</gene>
<dbReference type="EMBL" id="CP132932">
    <property type="protein sequence ID" value="XCB25838.1"/>
    <property type="molecule type" value="Genomic_DNA"/>
</dbReference>
<dbReference type="Pfam" id="PF13462">
    <property type="entry name" value="Thioredoxin_4"/>
    <property type="match status" value="1"/>
</dbReference>
<dbReference type="InterPro" id="IPR036249">
    <property type="entry name" value="Thioredoxin-like_sf"/>
</dbReference>
<evidence type="ECO:0000256" key="3">
    <source>
        <dbReference type="ARBA" id="ARBA00023002"/>
    </source>
</evidence>
<feature type="signal peptide" evidence="6">
    <location>
        <begin position="1"/>
        <end position="25"/>
    </location>
</feature>
<feature type="chain" id="PRO_5043582875" evidence="6">
    <location>
        <begin position="26"/>
        <end position="358"/>
    </location>
</feature>
<evidence type="ECO:0000256" key="2">
    <source>
        <dbReference type="ARBA" id="ARBA00022729"/>
    </source>
</evidence>
<dbReference type="PANTHER" id="PTHR13887">
    <property type="entry name" value="GLUTATHIONE S-TRANSFERASE KAPPA"/>
    <property type="match status" value="1"/>
</dbReference>
<sequence>MKILNRKISNWMLAGVVALSATAVAAAQTAAGAGAQTAPAGQKSDAPLKLQSLGQDTKADPFPPVNQKYFTASTPTVDTVNAFLKALWGYDSNRIWRVEAIQTTSAPNVTKVIVFVSDKTPNAKVQPTAFFVTPDGKHAVAGDAVVPFGATPFADLRKTLQARADGATRGATSKDLLLVEFSDLQCPHCKDAQSTMNQLVKDFPNARVVYQSFPLVDLHPFAFKAAAYGYCVQKQKNDAFFVYSAAVFDTQAALTDETGNQTLKDAVTKAGLDPAAIDACAATPATKEQVNASIKLAQDVGVEQTPMLAVNGHLLPLAGIPYETLKTIISYQASLDGVSTGATGPAVGSSSNPPTLGK</sequence>
<dbReference type="SUPFAM" id="SSF52833">
    <property type="entry name" value="Thioredoxin-like"/>
    <property type="match status" value="1"/>
</dbReference>
<accession>A0AAU7ZA30</accession>
<evidence type="ECO:0000313" key="8">
    <source>
        <dbReference type="EMBL" id="XCB25838.1"/>
    </source>
</evidence>
<comment type="similarity">
    <text evidence="1">Belongs to the thioredoxin family. DsbA subfamily.</text>
</comment>
<dbReference type="Gene3D" id="3.40.30.10">
    <property type="entry name" value="Glutaredoxin"/>
    <property type="match status" value="1"/>
</dbReference>
<dbReference type="AlphaFoldDB" id="A0AAU7ZA30"/>
<evidence type="ECO:0000259" key="7">
    <source>
        <dbReference type="PROSITE" id="PS51352"/>
    </source>
</evidence>
<evidence type="ECO:0000256" key="6">
    <source>
        <dbReference type="SAM" id="SignalP"/>
    </source>
</evidence>
<keyword evidence="4" id="KW-1015">Disulfide bond</keyword>
<keyword evidence="5" id="KW-0676">Redox-active center</keyword>
<dbReference type="RefSeq" id="WP_353068609.1">
    <property type="nucleotide sequence ID" value="NZ_CP132932.1"/>
</dbReference>
<name>A0AAU7ZA30_9BACT</name>
<dbReference type="KEGG" id="temp:RBB75_15510"/>
<keyword evidence="2 6" id="KW-0732">Signal</keyword>
<dbReference type="PROSITE" id="PS51352">
    <property type="entry name" value="THIOREDOXIN_2"/>
    <property type="match status" value="1"/>
</dbReference>
<dbReference type="InterPro" id="IPR013766">
    <property type="entry name" value="Thioredoxin_domain"/>
</dbReference>
<reference evidence="8" key="2">
    <citation type="journal article" date="2024" name="Environ. Microbiol.">
        <title>Genome analysis and description of Tunturibacter gen. nov. expands the diversity of Terriglobia in tundra soils.</title>
        <authorList>
            <person name="Messyasz A."/>
            <person name="Mannisto M.K."/>
            <person name="Kerkhof L.J."/>
            <person name="Haggblom M.M."/>
        </authorList>
    </citation>
    <scope>NUCLEOTIDE SEQUENCE</scope>
    <source>
        <strain evidence="8">M8UP23</strain>
    </source>
</reference>
<dbReference type="GO" id="GO:0016491">
    <property type="term" value="F:oxidoreductase activity"/>
    <property type="evidence" value="ECO:0007669"/>
    <property type="project" value="UniProtKB-KW"/>
</dbReference>
<reference evidence="8" key="1">
    <citation type="submission" date="2023-08" db="EMBL/GenBank/DDBJ databases">
        <authorList>
            <person name="Messyasz A."/>
            <person name="Mannisto M.K."/>
            <person name="Kerkhof L.J."/>
            <person name="Haggblom M."/>
        </authorList>
    </citation>
    <scope>NUCLEOTIDE SEQUENCE</scope>
    <source>
        <strain evidence="8">M8UP23</strain>
    </source>
</reference>
<keyword evidence="3" id="KW-0560">Oxidoreductase</keyword>
<evidence type="ECO:0000256" key="4">
    <source>
        <dbReference type="ARBA" id="ARBA00023157"/>
    </source>
</evidence>